<name>A0A6P3YD02_DINQU</name>
<protein>
    <recommendedName>
        <fullName evidence="1">asparaginase</fullName>
        <ecNumber evidence="1">3.5.1.1</ecNumber>
    </recommendedName>
</protein>
<dbReference type="InterPro" id="IPR036152">
    <property type="entry name" value="Asp/glu_Ase-like_sf"/>
</dbReference>
<evidence type="ECO:0000313" key="5">
    <source>
        <dbReference type="Proteomes" id="UP000515204"/>
    </source>
</evidence>
<feature type="transmembrane region" description="Helical" evidence="2">
    <location>
        <begin position="29"/>
        <end position="52"/>
    </location>
</feature>
<dbReference type="Pfam" id="PF17763">
    <property type="entry name" value="Asparaginase_C"/>
    <property type="match status" value="1"/>
</dbReference>
<dbReference type="PANTHER" id="PTHR11707:SF28">
    <property type="entry name" value="60 KDA LYSOPHOSPHOLIPASE"/>
    <property type="match status" value="1"/>
</dbReference>
<dbReference type="PIRSF" id="PIRSF001220">
    <property type="entry name" value="L-ASNase_gatD"/>
    <property type="match status" value="1"/>
</dbReference>
<dbReference type="PIRSF" id="PIRSF500176">
    <property type="entry name" value="L_ASNase"/>
    <property type="match status" value="1"/>
</dbReference>
<gene>
    <name evidence="6" type="primary">LOC106751437</name>
</gene>
<dbReference type="InterPro" id="IPR027473">
    <property type="entry name" value="L-asparaginase_C"/>
</dbReference>
<dbReference type="Pfam" id="PF00710">
    <property type="entry name" value="Asparaginase"/>
    <property type="match status" value="1"/>
</dbReference>
<dbReference type="SUPFAM" id="SSF53774">
    <property type="entry name" value="Glutaminase/Asparaginase"/>
    <property type="match status" value="1"/>
</dbReference>
<dbReference type="InterPro" id="IPR040919">
    <property type="entry name" value="Asparaginase_C"/>
</dbReference>
<evidence type="ECO:0000256" key="2">
    <source>
        <dbReference type="SAM" id="Phobius"/>
    </source>
</evidence>
<dbReference type="Proteomes" id="UP000515204">
    <property type="component" value="Unplaced"/>
</dbReference>
<dbReference type="RefSeq" id="XP_014487814.1">
    <property type="nucleotide sequence ID" value="XM_014632328.1"/>
</dbReference>
<evidence type="ECO:0000256" key="1">
    <source>
        <dbReference type="ARBA" id="ARBA00012920"/>
    </source>
</evidence>
<dbReference type="PROSITE" id="PS51732">
    <property type="entry name" value="ASN_GLN_ASE_3"/>
    <property type="match status" value="1"/>
</dbReference>
<evidence type="ECO:0000313" key="6">
    <source>
        <dbReference type="RefSeq" id="XP_014487814.1"/>
    </source>
</evidence>
<dbReference type="GO" id="GO:0009066">
    <property type="term" value="P:aspartate family amino acid metabolic process"/>
    <property type="evidence" value="ECO:0007669"/>
    <property type="project" value="UniProtKB-ARBA"/>
</dbReference>
<dbReference type="OrthoDB" id="542841at2759"/>
<dbReference type="EC" id="3.5.1.1" evidence="1"/>
<dbReference type="AlphaFoldDB" id="A0A6P3YD02"/>
<keyword evidence="2" id="KW-1133">Transmembrane helix</keyword>
<dbReference type="GeneID" id="106751437"/>
<sequence length="199" mass="21967">MFEDLGKPVILTGSQMPIFHPRSDGLDNFLVSLVIAASYNIPEVCIFFGTNLMRGNRTSKMSVCSFDAFQSPNCLPLATAHIKIKVEYGSFFRPCTLHKFDAHTSLNQNVGLLRLFPGITYKLVEAFLQPPIEGVVLQSYGSGNIPTNRKDIINALREAAARGVIIMNITQCMTGSVSDMYEAGKLLREAGIVFPYNLK</sequence>
<keyword evidence="2" id="KW-0812">Transmembrane</keyword>
<dbReference type="InterPro" id="IPR027474">
    <property type="entry name" value="L-asparaginase_N"/>
</dbReference>
<dbReference type="Gene3D" id="3.40.50.1170">
    <property type="entry name" value="L-asparaginase, N-terminal domain"/>
    <property type="match status" value="1"/>
</dbReference>
<dbReference type="InterPro" id="IPR006034">
    <property type="entry name" value="Asparaginase/glutaminase-like"/>
</dbReference>
<keyword evidence="5" id="KW-1185">Reference proteome</keyword>
<proteinExistence type="predicted"/>
<organism evidence="5 6">
    <name type="scientific">Dinoponera quadriceps</name>
    <name type="common">South American ant</name>
    <dbReference type="NCBI Taxonomy" id="609295"/>
    <lineage>
        <taxon>Eukaryota</taxon>
        <taxon>Metazoa</taxon>
        <taxon>Ecdysozoa</taxon>
        <taxon>Arthropoda</taxon>
        <taxon>Hexapoda</taxon>
        <taxon>Insecta</taxon>
        <taxon>Pterygota</taxon>
        <taxon>Neoptera</taxon>
        <taxon>Endopterygota</taxon>
        <taxon>Hymenoptera</taxon>
        <taxon>Apocrita</taxon>
        <taxon>Aculeata</taxon>
        <taxon>Formicoidea</taxon>
        <taxon>Formicidae</taxon>
        <taxon>Ponerinae</taxon>
        <taxon>Ponerini</taxon>
        <taxon>Dinoponera</taxon>
    </lineage>
</organism>
<evidence type="ECO:0000259" key="4">
    <source>
        <dbReference type="Pfam" id="PF17763"/>
    </source>
</evidence>
<dbReference type="SMART" id="SM00870">
    <property type="entry name" value="Asparaginase"/>
    <property type="match status" value="1"/>
</dbReference>
<reference evidence="6" key="1">
    <citation type="submission" date="2025-08" db="UniProtKB">
        <authorList>
            <consortium name="RefSeq"/>
        </authorList>
    </citation>
    <scope>IDENTIFICATION</scope>
</reference>
<evidence type="ECO:0000259" key="3">
    <source>
        <dbReference type="Pfam" id="PF00710"/>
    </source>
</evidence>
<accession>A0A6P3YD02</accession>
<feature type="non-terminal residue" evidence="6">
    <location>
        <position position="199"/>
    </location>
</feature>
<feature type="domain" description="L-asparaginase N-terminal" evidence="3">
    <location>
        <begin position="1"/>
        <end position="87"/>
    </location>
</feature>
<keyword evidence="2" id="KW-0472">Membrane</keyword>
<dbReference type="InterPro" id="IPR037152">
    <property type="entry name" value="L-asparaginase_N_sf"/>
</dbReference>
<dbReference type="Gene3D" id="3.40.50.40">
    <property type="match status" value="1"/>
</dbReference>
<dbReference type="PANTHER" id="PTHR11707">
    <property type="entry name" value="L-ASPARAGINASE"/>
    <property type="match status" value="1"/>
</dbReference>
<dbReference type="GO" id="GO:0004067">
    <property type="term" value="F:asparaginase activity"/>
    <property type="evidence" value="ECO:0007669"/>
    <property type="project" value="UniProtKB-UniRule"/>
</dbReference>
<dbReference type="KEGG" id="dqu:106751437"/>
<feature type="domain" description="Asparaginase/glutaminase C-terminal" evidence="4">
    <location>
        <begin position="109"/>
        <end position="198"/>
    </location>
</feature>